<feature type="repeat" description="ANK" evidence="3">
    <location>
        <begin position="464"/>
        <end position="496"/>
    </location>
</feature>
<organismHost>
    <name type="scientific">Mus musculus</name>
    <name type="common">Mouse</name>
    <dbReference type="NCBI Taxonomy" id="10090"/>
</organismHost>
<evidence type="ECO:0000256" key="1">
    <source>
        <dbReference type="ARBA" id="ARBA00022737"/>
    </source>
</evidence>
<gene>
    <name evidence="5" type="primary">VHR1</name>
</gene>
<dbReference type="Proteomes" id="UP000272857">
    <property type="component" value="Segment"/>
</dbReference>
<organism evidence="5">
    <name type="scientific">Cowpox virus</name>
    <name type="common">CPV</name>
    <dbReference type="NCBI Taxonomy" id="10243"/>
    <lineage>
        <taxon>Viruses</taxon>
        <taxon>Varidnaviria</taxon>
        <taxon>Bamfordvirae</taxon>
        <taxon>Nucleocytoviricota</taxon>
        <taxon>Pokkesviricetes</taxon>
        <taxon>Chitovirales</taxon>
        <taxon>Poxviridae</taxon>
        <taxon>Chordopoxvirinae</taxon>
        <taxon>Orthopoxvirus</taxon>
        <taxon>Orthopoxvirus cowpox</taxon>
    </lineage>
</organism>
<organismHost>
    <name type="scientific">Felis catus</name>
    <name type="common">Cat</name>
    <name type="synonym">Felis silvestris catus</name>
    <dbReference type="NCBI Taxonomy" id="9685"/>
</organismHost>
<evidence type="ECO:0000313" key="5">
    <source>
        <dbReference type="EMBL" id="SNB53750.1"/>
    </source>
</evidence>
<evidence type="ECO:0000256" key="2">
    <source>
        <dbReference type="ARBA" id="ARBA00023043"/>
    </source>
</evidence>
<sequence>MFDYLENEEVALDELKQMLRDRDPNDTRNQFKNNALHAYLFNEHCNNVEVVKLLLDSGTNPLHKNWRQLTPLGEYTNSRHVKVNKDIAMALLEATGYSNINDFNIFTYMKSKNVDVDLIKVLVEHGFDLSIKCEKHHSVIENYVMTDDPVPEIIDLFIESGCSLLYEDEDEDEDEDYEYGYAYEEYHSQNDDYQPRNCGTVLHMYIISHLYSELDSRSCVRPEVVKCLINHGIKPSSIDRNYCTALQYYIKASHIDIDTVKLLMKGIDNTAYAYIDDLTCCTRGIMADYLNSDYRYNKDVDFDLVKLFLENGKPHGIMCSIVPLWRNDKETISLILKTMNSDVLQHILIEYITFSDIDISLLECMLEYGAVVNKEAIHGYFRNVNIDSYTMKYLLKKEGGDAVNHLDDGEIPIGHLCKSNYGCYNFYTDAYRKGLCVRSYDCPILSTINICLPYLKDINMIDKRGETLLHKAVRYNTQSLVSLLLESGSDVNIRSNNGYTCLAIAINESRNIELLNMLLCHKPTLDCVIDSLREISNIVDNDYAIKQCIKYAMIIDACTSSKIPESISQRYNDYIDLCNQELNEMKKIMVGGNTVFSLIFTEHGAKIIHRYANNPELREYYESKQNKIYVEVYDIISDAIVKHNKIHKNIESVDNNTYISNLPYTIKYKIFEQQ</sequence>
<evidence type="ECO:0000256" key="3">
    <source>
        <dbReference type="PROSITE-ProRule" id="PRU00023"/>
    </source>
</evidence>
<organismHost>
    <name type="scientific">Apodemus sylvaticus</name>
    <name type="common">European woodmouse</name>
    <dbReference type="NCBI Taxonomy" id="10129"/>
</organismHost>
<dbReference type="PROSITE" id="PS50088">
    <property type="entry name" value="ANK_REPEAT"/>
    <property type="match status" value="1"/>
</dbReference>
<dbReference type="PANTHER" id="PTHR24123">
    <property type="entry name" value="ANKYRIN REPEAT-CONTAINING"/>
    <property type="match status" value="1"/>
</dbReference>
<organismHost>
    <name type="scientific">Loxodonta africana</name>
    <name type="common">African elephant</name>
    <dbReference type="NCBI Taxonomy" id="9785"/>
</organismHost>
<dbReference type="SUPFAM" id="SSF48403">
    <property type="entry name" value="Ankyrin repeat"/>
    <property type="match status" value="1"/>
</dbReference>
<dbReference type="EMBL" id="LT896721">
    <property type="protein sequence ID" value="SNB53750.1"/>
    <property type="molecule type" value="Genomic_DNA"/>
</dbReference>
<organismHost>
    <name type="scientific">Microtus agrestis</name>
    <name type="common">Short-tailed field vole</name>
    <dbReference type="NCBI Taxonomy" id="29092"/>
</organismHost>
<accession>A0A212Q361</accession>
<dbReference type="SMART" id="SM00248">
    <property type="entry name" value="ANK"/>
    <property type="match status" value="7"/>
</dbReference>
<dbReference type="InterPro" id="IPR036770">
    <property type="entry name" value="Ankyrin_rpt-contain_sf"/>
</dbReference>
<organismHost>
    <name type="scientific">Bos taurus</name>
    <name type="common">Bovine</name>
    <dbReference type="NCBI Taxonomy" id="9913"/>
</organismHost>
<name>A0A212Q361_COWPX</name>
<organismHost>
    <name type="scientific">Myodes glareolus</name>
    <name type="common">Bank vole</name>
    <name type="synonym">Clethrionomys glareolus</name>
    <dbReference type="NCBI Taxonomy" id="447135"/>
</organismHost>
<feature type="domain" description="PRANC" evidence="4">
    <location>
        <begin position="593"/>
        <end position="672"/>
    </location>
</feature>
<keyword evidence="2 3" id="KW-0040">ANK repeat</keyword>
<organismHost>
    <name type="scientific">Homo sapiens</name>
    <name type="common">Human</name>
    <dbReference type="NCBI Taxonomy" id="9606"/>
</organismHost>
<proteinExistence type="predicted"/>
<keyword evidence="1" id="KW-0677">Repeat</keyword>
<dbReference type="PROSITE" id="PS50297">
    <property type="entry name" value="ANK_REP_REGION"/>
    <property type="match status" value="1"/>
</dbReference>
<dbReference type="InterPro" id="IPR002110">
    <property type="entry name" value="Ankyrin_rpt"/>
</dbReference>
<evidence type="ECO:0000259" key="4">
    <source>
        <dbReference type="Pfam" id="PF09372"/>
    </source>
</evidence>
<dbReference type="Pfam" id="PF09372">
    <property type="entry name" value="PRANC"/>
    <property type="match status" value="1"/>
</dbReference>
<dbReference type="Gene3D" id="1.25.40.20">
    <property type="entry name" value="Ankyrin repeat-containing domain"/>
    <property type="match status" value="3"/>
</dbReference>
<dbReference type="Pfam" id="PF12796">
    <property type="entry name" value="Ank_2"/>
    <property type="match status" value="1"/>
</dbReference>
<dbReference type="InterPro" id="IPR051165">
    <property type="entry name" value="Multifunctional_ANK_Repeat"/>
</dbReference>
<reference evidence="5" key="1">
    <citation type="submission" date="2017-06" db="EMBL/GenBank/DDBJ databases">
        <authorList>
            <person name="Kim H.J."/>
            <person name="Triplett B.A."/>
        </authorList>
    </citation>
    <scope>NUCLEOTIDE SEQUENCE</scope>
    <source>
        <strain evidence="5">Ger 2010 MKY</strain>
    </source>
</reference>
<dbReference type="Pfam" id="PF00023">
    <property type="entry name" value="Ank"/>
    <property type="match status" value="1"/>
</dbReference>
<dbReference type="InterPro" id="IPR018272">
    <property type="entry name" value="PRANC_domain"/>
</dbReference>
<protein>
    <submittedName>
        <fullName evidence="5">VHR1</fullName>
    </submittedName>
</protein>